<dbReference type="EMBL" id="JABJRC010000007">
    <property type="protein sequence ID" value="NOL43907.1"/>
    <property type="molecule type" value="Genomic_DNA"/>
</dbReference>
<dbReference type="AlphaFoldDB" id="A0A7Y4P161"/>
<dbReference type="EMBL" id="JACHKF010000001">
    <property type="protein sequence ID" value="MBB6570767.1"/>
    <property type="molecule type" value="Genomic_DNA"/>
</dbReference>
<feature type="transmembrane region" description="Helical" evidence="1">
    <location>
        <begin position="200"/>
        <end position="222"/>
    </location>
</feature>
<proteinExistence type="predicted"/>
<dbReference type="RefSeq" id="WP_171677148.1">
    <property type="nucleotide sequence ID" value="NZ_BAAAGT010000005.1"/>
</dbReference>
<dbReference type="Pfam" id="PF07077">
    <property type="entry name" value="DUF1345"/>
    <property type="match status" value="1"/>
</dbReference>
<feature type="transmembrane region" description="Helical" evidence="1">
    <location>
        <begin position="122"/>
        <end position="149"/>
    </location>
</feature>
<evidence type="ECO:0000313" key="3">
    <source>
        <dbReference type="EMBL" id="NOL43907.1"/>
    </source>
</evidence>
<evidence type="ECO:0000256" key="1">
    <source>
        <dbReference type="SAM" id="Phobius"/>
    </source>
</evidence>
<dbReference type="Proteomes" id="UP000553957">
    <property type="component" value="Unassembled WGS sequence"/>
</dbReference>
<reference evidence="3 4" key="1">
    <citation type="submission" date="2020-05" db="EMBL/GenBank/DDBJ databases">
        <title>Genome sequence of Kribbella sandramycini ATCC 39419.</title>
        <authorList>
            <person name="Maclea K.S."/>
            <person name="Fair J.L."/>
        </authorList>
    </citation>
    <scope>NUCLEOTIDE SEQUENCE [LARGE SCALE GENOMIC DNA]</scope>
    <source>
        <strain evidence="3 4">ATCC 39419</strain>
    </source>
</reference>
<evidence type="ECO:0000313" key="5">
    <source>
        <dbReference type="Proteomes" id="UP000553957"/>
    </source>
</evidence>
<keyword evidence="1" id="KW-1133">Transmembrane helix</keyword>
<organism evidence="3 4">
    <name type="scientific">Kribbella sandramycini</name>
    <dbReference type="NCBI Taxonomy" id="60450"/>
    <lineage>
        <taxon>Bacteria</taxon>
        <taxon>Bacillati</taxon>
        <taxon>Actinomycetota</taxon>
        <taxon>Actinomycetes</taxon>
        <taxon>Propionibacteriales</taxon>
        <taxon>Kribbellaceae</taxon>
        <taxon>Kribbella</taxon>
    </lineage>
</organism>
<accession>A0A7Y4P161</accession>
<gene>
    <name evidence="2" type="ORF">HNR71_006404</name>
    <name evidence="3" type="ORF">HPO96_27025</name>
</gene>
<evidence type="ECO:0000313" key="4">
    <source>
        <dbReference type="Proteomes" id="UP000534306"/>
    </source>
</evidence>
<name>A0A7Y4P161_9ACTN</name>
<sequence length="224" mass="24504">MSAFATATGSQMRWWNREFSRQMLVMPLIVPALFLPGETLLKVLAGWDLYFAGYLLLTWLTFRRRSPEELREVVLTTSRQGLAGRWLQSTPEQFAQGAAMIALFATVSALPQAETLGAPPKLALAICVVAVITAWLALQTGFVISYLALHARSGGFDFPGTDEPGLVDFAYFAVSVGTTFGTTDVTVTQSRVRRRVLAHATLAFVFNTLILATAVTFVTSYLTT</sequence>
<reference evidence="2 5" key="2">
    <citation type="submission" date="2020-08" db="EMBL/GenBank/DDBJ databases">
        <title>Sequencing the genomes of 1000 actinobacteria strains.</title>
        <authorList>
            <person name="Klenk H.-P."/>
        </authorList>
    </citation>
    <scope>NUCLEOTIDE SEQUENCE [LARGE SCALE GENOMIC DNA]</scope>
    <source>
        <strain evidence="2 5">DSM 15626</strain>
    </source>
</reference>
<comment type="caution">
    <text evidence="3">The sequence shown here is derived from an EMBL/GenBank/DDBJ whole genome shotgun (WGS) entry which is preliminary data.</text>
</comment>
<dbReference type="InterPro" id="IPR009781">
    <property type="entry name" value="DUF1345"/>
</dbReference>
<keyword evidence="1" id="KW-0812">Transmembrane</keyword>
<feature type="transmembrane region" description="Helical" evidence="1">
    <location>
        <begin position="43"/>
        <end position="62"/>
    </location>
</feature>
<evidence type="ECO:0000313" key="2">
    <source>
        <dbReference type="EMBL" id="MBB6570767.1"/>
    </source>
</evidence>
<dbReference type="Proteomes" id="UP000534306">
    <property type="component" value="Unassembled WGS sequence"/>
</dbReference>
<feature type="transmembrane region" description="Helical" evidence="1">
    <location>
        <begin position="169"/>
        <end position="188"/>
    </location>
</feature>
<protein>
    <submittedName>
        <fullName evidence="3">DUF1345 domain-containing protein</fullName>
    </submittedName>
    <submittedName>
        <fullName evidence="2">Putative membrane protein</fullName>
    </submittedName>
</protein>
<keyword evidence="4" id="KW-1185">Reference proteome</keyword>
<keyword evidence="1" id="KW-0472">Membrane</keyword>